<name>E4Z5P3_OIKDI</name>
<evidence type="ECO:0000256" key="1">
    <source>
        <dbReference type="SAM" id="MobiDB-lite"/>
    </source>
</evidence>
<protein>
    <submittedName>
        <fullName evidence="2">Uncharacterized protein</fullName>
    </submittedName>
</protein>
<evidence type="ECO:0000313" key="2">
    <source>
        <dbReference type="EMBL" id="CBY43021.1"/>
    </source>
</evidence>
<dbReference type="Proteomes" id="UP000011014">
    <property type="component" value="Unassembled WGS sequence"/>
</dbReference>
<dbReference type="EMBL" id="FN657748">
    <property type="protein sequence ID" value="CBY43021.1"/>
    <property type="molecule type" value="Genomic_DNA"/>
</dbReference>
<organism evidence="2">
    <name type="scientific">Oikopleura dioica</name>
    <name type="common">Tunicate</name>
    <dbReference type="NCBI Taxonomy" id="34765"/>
    <lineage>
        <taxon>Eukaryota</taxon>
        <taxon>Metazoa</taxon>
        <taxon>Chordata</taxon>
        <taxon>Tunicata</taxon>
        <taxon>Appendicularia</taxon>
        <taxon>Copelata</taxon>
        <taxon>Oikopleuridae</taxon>
        <taxon>Oikopleura</taxon>
    </lineage>
</organism>
<feature type="compositionally biased region" description="Polar residues" evidence="1">
    <location>
        <begin position="64"/>
        <end position="74"/>
    </location>
</feature>
<feature type="region of interest" description="Disordered" evidence="1">
    <location>
        <begin position="45"/>
        <end position="77"/>
    </location>
</feature>
<gene>
    <name evidence="2" type="ORF">GSOID_T00026764001</name>
</gene>
<proteinExistence type="predicted"/>
<dbReference type="AlphaFoldDB" id="E4Z5P3"/>
<accession>E4Z5P3</accession>
<sequence>MTTTHSETLPNEFWKHLGKFNLSEYSEPRWSILVNDMGLQCTLYWSSPHATPPSPPASPEKEANSQSISNTSSAALHKMLQQRLQQMNSKNLLLRNPITTVEVPTRPCSVGAKRKDSPPLPKPEIYGQVN</sequence>
<feature type="region of interest" description="Disordered" evidence="1">
    <location>
        <begin position="105"/>
        <end position="130"/>
    </location>
</feature>
<reference evidence="2" key="1">
    <citation type="journal article" date="2010" name="Science">
        <title>Plasticity of animal genome architecture unmasked by rapid evolution of a pelagic tunicate.</title>
        <authorList>
            <person name="Denoeud F."/>
            <person name="Henriet S."/>
            <person name="Mungpakdee S."/>
            <person name="Aury J.M."/>
            <person name="Da Silva C."/>
            <person name="Brinkmann H."/>
            <person name="Mikhaleva J."/>
            <person name="Olsen L.C."/>
            <person name="Jubin C."/>
            <person name="Canestro C."/>
            <person name="Bouquet J.M."/>
            <person name="Danks G."/>
            <person name="Poulain J."/>
            <person name="Campsteijn C."/>
            <person name="Adamski M."/>
            <person name="Cross I."/>
            <person name="Yadetie F."/>
            <person name="Muffato M."/>
            <person name="Louis A."/>
            <person name="Butcher S."/>
            <person name="Tsagkogeorga G."/>
            <person name="Konrad A."/>
            <person name="Singh S."/>
            <person name="Jensen M.F."/>
            <person name="Cong E.H."/>
            <person name="Eikeseth-Otteraa H."/>
            <person name="Noel B."/>
            <person name="Anthouard V."/>
            <person name="Porcel B.M."/>
            <person name="Kachouri-Lafond R."/>
            <person name="Nishino A."/>
            <person name="Ugolini M."/>
            <person name="Chourrout P."/>
            <person name="Nishida H."/>
            <person name="Aasland R."/>
            <person name="Huzurbazar S."/>
            <person name="Westhof E."/>
            <person name="Delsuc F."/>
            <person name="Lehrach H."/>
            <person name="Reinhardt R."/>
            <person name="Weissenbach J."/>
            <person name="Roy S.W."/>
            <person name="Artiguenave F."/>
            <person name="Postlethwait J.H."/>
            <person name="Manak J.R."/>
            <person name="Thompson E.M."/>
            <person name="Jaillon O."/>
            <person name="Du Pasquier L."/>
            <person name="Boudinot P."/>
            <person name="Liberles D.A."/>
            <person name="Volff J.N."/>
            <person name="Philippe H."/>
            <person name="Lenhard B."/>
            <person name="Roest Crollius H."/>
            <person name="Wincker P."/>
            <person name="Chourrout D."/>
        </authorList>
    </citation>
    <scope>NUCLEOTIDE SEQUENCE [LARGE SCALE GENOMIC DNA]</scope>
</reference>